<dbReference type="Pfam" id="PF20220">
    <property type="entry name" value="ABC_toxin_N"/>
    <property type="match status" value="1"/>
</dbReference>
<dbReference type="Pfam" id="PF18413">
    <property type="entry name" value="Neuraminidase"/>
    <property type="match status" value="1"/>
</dbReference>
<dbReference type="InterPro" id="IPR041079">
    <property type="entry name" value="Neuraminidase-like"/>
</dbReference>
<evidence type="ECO:0000259" key="5">
    <source>
        <dbReference type="Pfam" id="PF20220"/>
    </source>
</evidence>
<name>A0ABT9T5P0_9GAMM</name>
<dbReference type="InterPro" id="IPR046839">
    <property type="entry name" value="ABC_toxin_N"/>
</dbReference>
<proteinExistence type="predicted"/>
<dbReference type="InterPro" id="IPR040840">
    <property type="entry name" value="TcA_TcB_BD"/>
</dbReference>
<evidence type="ECO:0008006" key="8">
    <source>
        <dbReference type="Google" id="ProtNLM"/>
    </source>
</evidence>
<evidence type="ECO:0000256" key="2">
    <source>
        <dbReference type="SAM" id="MobiDB-lite"/>
    </source>
</evidence>
<dbReference type="Proteomes" id="UP001237737">
    <property type="component" value="Unassembled WGS sequence"/>
</dbReference>
<gene>
    <name evidence="6" type="ORF">J2T07_003692</name>
</gene>
<accession>A0ABT9T5P0</accession>
<keyword evidence="7" id="KW-1185">Reference proteome</keyword>
<evidence type="ECO:0000259" key="4">
    <source>
        <dbReference type="Pfam" id="PF18413"/>
    </source>
</evidence>
<dbReference type="Pfam" id="PF18276">
    <property type="entry name" value="TcA_TcB_BD"/>
    <property type="match status" value="1"/>
</dbReference>
<reference evidence="6 7" key="1">
    <citation type="submission" date="2023-07" db="EMBL/GenBank/DDBJ databases">
        <title>Sorghum-associated microbial communities from plants grown in Nebraska, USA.</title>
        <authorList>
            <person name="Schachtman D."/>
        </authorList>
    </citation>
    <scope>NUCLEOTIDE SEQUENCE [LARGE SCALE GENOMIC DNA]</scope>
    <source>
        <strain evidence="6 7">CC60</strain>
    </source>
</reference>
<feature type="domain" description="Tc toxin complex TcA C-terminal TcB-binding" evidence="3">
    <location>
        <begin position="2341"/>
        <end position="2647"/>
    </location>
</feature>
<feature type="region of interest" description="Disordered" evidence="2">
    <location>
        <begin position="3068"/>
        <end position="3095"/>
    </location>
</feature>
<organism evidence="6 7">
    <name type="scientific">Luteibacter jiangsuensis</name>
    <dbReference type="NCBI Taxonomy" id="637577"/>
    <lineage>
        <taxon>Bacteria</taxon>
        <taxon>Pseudomonadati</taxon>
        <taxon>Pseudomonadota</taxon>
        <taxon>Gammaproteobacteria</taxon>
        <taxon>Lysobacterales</taxon>
        <taxon>Rhodanobacteraceae</taxon>
        <taxon>Luteibacter</taxon>
    </lineage>
</organism>
<evidence type="ECO:0000313" key="6">
    <source>
        <dbReference type="EMBL" id="MDQ0011482.1"/>
    </source>
</evidence>
<dbReference type="InterPro" id="IPR018003">
    <property type="entry name" value="Insecticidal_toxin/plasmid_vir"/>
</dbReference>
<protein>
    <recommendedName>
        <fullName evidence="8">Virulence plasmid A protein</fullName>
    </recommendedName>
</protein>
<dbReference type="Pfam" id="PF03538">
    <property type="entry name" value="VRP1"/>
    <property type="match status" value="1"/>
</dbReference>
<dbReference type="EMBL" id="JAUSSK010000005">
    <property type="protein sequence ID" value="MDQ0011482.1"/>
    <property type="molecule type" value="Genomic_DNA"/>
</dbReference>
<evidence type="ECO:0000259" key="3">
    <source>
        <dbReference type="Pfam" id="PF18276"/>
    </source>
</evidence>
<feature type="domain" description="Neuraminidase-like" evidence="4">
    <location>
        <begin position="984"/>
        <end position="1136"/>
    </location>
</feature>
<keyword evidence="1" id="KW-0843">Virulence</keyword>
<sequence>MSNQTLSGANAANYLTLFTWPKAVQPGALNDNTNPLAYVHELFQLAMKLEAGADASRARPLGLRRPDIGDMPMDERSLKQTFPSLRFAIDCLEDTVRKSEFAPSSTIHETIASSVFPASLPFHFAWEQVKAVLRHRKLFIWDIVRKSDADYPNFTFGNVTSTSLRAAMTLSSGFAPELRALLTANPSKAADSTTWIATTAGDNTTPTIGDLAVADRFRRRLGLSRKQLRQMLAVYQPGKATEKGIVDRQPAVTRSAHVSKSDAPVSSADFGAAFINDGGEALYLRYEDDDESNPLRIEGLTNGHVDRILRILRLHHATKLSFSDIDILVTTALRAEGQSKGLHLTDTTLRALGLFQHLREKYSVTASQFASFIGDIPSSASGRERAFYDTLFNPSGIEPRSDSESVFTIDGTTFDPASDGRPDAIAVRQLSQAFRADEATVRWALACVVEAQALSAPTRSLAVVSACYRLIALPRAVGLKPSEAPMLVAALDRENPSVLRQLAGVPSLDAAVTTSTDALDVIAIVMNAAEWATKHKHRIDALCLPLFIPSPSQPTEPWITATNDAIAALEPVKGERADDDDIVAAAIQQGLQLKDSALSLPLLKWTNRTPESFAATLRALALSKEVVLTSEGTKDVRACLGPDDLRIWSDLERHAAIAKLFGLSVAALSAMVDHPARFNLASAHGNAIRSLDFTTLYQVSRYADWLATMPAGSNEDDAIDYFRQVHERRTLGSKESAAMLAGLTGWQQSEIETIARRIDSKNIPDTVEDLRDVDFTMRLHELAIASELSVDALFDINELKVATTYAAFEKAAAALLAACSGQDALAVEGSHGEAWRDALVAWMLEQESTDFDVDALSDQVLLDVMVGREPTTSRVASTIASLQTYIHRMLAGLEPGHEGSAAITQDVRDTWNASQSQYGRWRLLRQLRNYPENRLDPTSRSRKTKAFADLESLLAQGKFSGDDIGTAILAYMTAAEATSNVQPLTAYHDGVDPLNDTYHFIGKSNVSPPQYYWRTLDMSMRDADDASSMLGFTAWEEISVPLTGVIATTPLPPRDTSAPAGVPTSTAKAMGEDLRSGIDTIRPVVVDGRRYVVWVERDTTGVPMGKNQKTSPYFGLRVCYCYRQLDGLWGPPNVLISLDGLDSDGNFRGDTPKVDAETFPVVDANESATGNAWLKTRKFAPGLIVMVNAKGDRKDDPWFTVLLVRANKWWHTGTQTWNRDSDYFIASRDMLLLEEKQLDRSTGTTATGDAWRKVENALVADWTTLFMDPRVVQHQYIGKLMTIVEQDAQKAQYAIVDSAAAARLAQRCKLDVAKLGTGMLKATMPENRDFIELVAGFDGTWKYDGTNAAVGATHVPVSSGTSNQLTFVGVAKSPYEGKKYGVKATADLRNVINDDDEVEIHLSLEALDSTYADIETIWVAEDLGELGDGAVDRRLVFSTGTEPLEPTARQKRDLAKNVLSATFIWHGKSARLTGSSRVSMIRNPLPTSQCFTGMLLHSDQDACEITVIVGTSDVSGYAESLNGDLSLRWIDNTIGDRCALLHIDCVTDANSAISNKILLSDEKPYKVRFPLTALLSDPERIELEIQGLEAMTAACLPRQRVTLKRQDQESSTIRSGESLTSPLTQPTYGTARLVLRGGISEAGKITLSSEDLSVLTRLGLDALPGFAKNNPTEFAKFRTRLVTDARPGDDILFEKPTITRTKWSNYYITDHSKVDNSVSTVAGRRVKHEIGVFDTGGMTIPTDIDFRKVIELKHHFPDTYMRFMASTMGKDDIVTQATVTLNGQNLSRALIARFPVNQEVEEYVFHLDVHVDDSTEPLGKLVRTYKLKARGGDAATADDMVPSTRLIQNAYQVHYLDMTEANRVTRWYSRKLSVNAIRLNTLLGMRFAALAMQSTHRLIDWDTQNLTEPRMETGDKPDRLDFRSANGLYFWELFFHVPMLVAWKLRATRQYDQAFDWCTRHLFDPFDSAGDSTAFRPPFWQNRPLAELGPALAHGVTTLSGGVDELAYAEPERYRKAVFMFLVEFWRQQGDDFYRQLTRDDINEASNCYRKALRLIGALPEQLTVPSPALPLLANARDRDFLPPVNVAVTDLRDLLQGRLFNIRHGLTIDGKWMDLDLYASADDADSLGNWRTGMLSGTRRIPRIHVPAYRFKHVLPVAKEAVTQLIDMGRQVFHNYEEEYNAGLGVLQQANLIKLSDFTLKLQTEALASARATRETLLASRVVTEQRRQYYQKLSDPGWLPQEVAATIFACLAPGTKLMSIPFGMTGAGISMLPNIFGMAVGGHEGKALPTEFASQMNLAADIMTMAKDELRYNADIQYRAMDWQFNIDQATGDIEVIDRQIEEQDILIRSASLALEEVRARQALMREEYTFMTTGFAIGPTYVWMIAHLSDIYAAAYDAVVSLCLAAQDGWRYETGEFLTQFVKPGAWMDNWRGMLAGDALQRDLLEMEAAYLRRHERRMHIRKVVSLVEINKMDAAALCDEIDKAQAVAFDLPSALYDADFPGHYLRQIVNVSVTFKLASSHEMRSIAAVLTQTRNALLTTPTIEGATYIYDNSHPEHNSVLLNLRQEQKVAVSTTKPIIDIDGYSSLFSLVFGDDRYLPFEGTGAISRWTLSFPGDKATLLACLKSGERWLLEDILITVDYTAADGGETFAQEIKTLRTASIIEATPAAPPPALGDGEASTPAATGFSAPSVVVGSNGPCIAIPPHPSLPARTQVAATFKDGSGSTKKTAPQLWDGKGLSVPIAQSVLAANAGKLLIAGYEVEAAGISSASDSTSVAIPATDDPGGPVYPAPVIPEVRANLALDRRDAPHGASVTVAPWAYIQKDQRIWLRCLGTKADGSHHDLDLRVPPAGVTDEEVSKGLNVTIPLSYLDELGDYGQMRIVLKASLDGSDTESRAATFPELTVDLPQCSTATVISDAWARREFALEPSLESNFGFVATSSDVGPIELAFEQGSWVLNIPAVDGSGKEHRVILDAGRWPFSRDGGGAPARRIGSYRPSKDGDADKSARFAARYLATQNTHLPPGKYTGKAMIHLIGWQKPTVRESLMVEVEVEVTQDTPLAETTAAAPAATPPTAPETAQPAARDGYPPPRIEYDNGTVYTIIPANPAFVPGDMVNIAWKDELKGGLFMAGNLLDLQPDGLKYKIWAENWAAATRDCADTYALVTYTVIHGELRTNSPALRVKLTASGQAGGVVPVAV</sequence>
<evidence type="ECO:0000256" key="1">
    <source>
        <dbReference type="ARBA" id="ARBA00023026"/>
    </source>
</evidence>
<feature type="region of interest" description="Disordered" evidence="2">
    <location>
        <begin position="2989"/>
        <end position="3008"/>
    </location>
</feature>
<feature type="domain" description="ABC toxin N-terminal" evidence="5">
    <location>
        <begin position="834"/>
        <end position="951"/>
    </location>
</feature>
<evidence type="ECO:0000313" key="7">
    <source>
        <dbReference type="Proteomes" id="UP001237737"/>
    </source>
</evidence>
<comment type="caution">
    <text evidence="6">The sequence shown here is derived from an EMBL/GenBank/DDBJ whole genome shotgun (WGS) entry which is preliminary data.</text>
</comment>